<evidence type="ECO:0000256" key="11">
    <source>
        <dbReference type="ARBA" id="ARBA00023251"/>
    </source>
</evidence>
<evidence type="ECO:0000256" key="7">
    <source>
        <dbReference type="ARBA" id="ARBA00022692"/>
    </source>
</evidence>
<keyword evidence="5" id="KW-1003">Cell membrane</keyword>
<feature type="transmembrane region" description="Helical" evidence="14">
    <location>
        <begin position="202"/>
        <end position="224"/>
    </location>
</feature>
<feature type="transmembrane region" description="Helical" evidence="14">
    <location>
        <begin position="12"/>
        <end position="29"/>
    </location>
</feature>
<dbReference type="SUPFAM" id="SSF55729">
    <property type="entry name" value="Acyl-CoA N-acyltransferases (Nat)"/>
    <property type="match status" value="1"/>
</dbReference>
<evidence type="ECO:0000256" key="3">
    <source>
        <dbReference type="ARBA" id="ARBA00012014"/>
    </source>
</evidence>
<evidence type="ECO:0000256" key="6">
    <source>
        <dbReference type="ARBA" id="ARBA00022679"/>
    </source>
</evidence>
<evidence type="ECO:0000256" key="4">
    <source>
        <dbReference type="ARBA" id="ARBA00021546"/>
    </source>
</evidence>
<keyword evidence="7 14" id="KW-0812">Transmembrane</keyword>
<keyword evidence="6" id="KW-0808">Transferase</keyword>
<proteinExistence type="inferred from homology"/>
<evidence type="ECO:0000313" key="17">
    <source>
        <dbReference type="EMBL" id="RAM00137.1"/>
    </source>
</evidence>
<keyword evidence="8 14" id="KW-1133">Transmembrane helix</keyword>
<reference evidence="17 18" key="1">
    <citation type="submission" date="2018-06" db="EMBL/GenBank/DDBJ databases">
        <title>Complete Genome Sequence of Desulfobacter hydrogenophilus (DSM3380).</title>
        <authorList>
            <person name="Marietou A."/>
            <person name="Schreiber L."/>
            <person name="Marshall I."/>
            <person name="Jorgensen B."/>
        </authorList>
    </citation>
    <scope>NUCLEOTIDE SEQUENCE [LARGE SCALE GENOMIC DNA]</scope>
    <source>
        <strain evidence="17 18">DSM 3380</strain>
    </source>
</reference>
<keyword evidence="9" id="KW-0443">Lipid metabolism</keyword>
<evidence type="ECO:0000313" key="16">
    <source>
        <dbReference type="EMBL" id="QBH12310.1"/>
    </source>
</evidence>
<feature type="transmembrane region" description="Helical" evidence="14">
    <location>
        <begin position="41"/>
        <end position="62"/>
    </location>
</feature>
<dbReference type="EMBL" id="QLNI01000062">
    <property type="protein sequence ID" value="RAM00137.1"/>
    <property type="molecule type" value="Genomic_DNA"/>
</dbReference>
<comment type="subcellular location">
    <subcellularLocation>
        <location evidence="1">Cell membrane</location>
        <topology evidence="1">Multi-pass membrane protein</topology>
    </subcellularLocation>
</comment>
<dbReference type="EMBL" id="CP036313">
    <property type="protein sequence ID" value="QBH12310.1"/>
    <property type="molecule type" value="Genomic_DNA"/>
</dbReference>
<feature type="transmembrane region" description="Helical" evidence="14">
    <location>
        <begin position="164"/>
        <end position="182"/>
    </location>
</feature>
<dbReference type="Pfam" id="PF09924">
    <property type="entry name" value="LPG_synthase_C"/>
    <property type="match status" value="1"/>
</dbReference>
<feature type="transmembrane region" description="Helical" evidence="14">
    <location>
        <begin position="83"/>
        <end position="102"/>
    </location>
</feature>
<feature type="transmembrane region" description="Helical" evidence="14">
    <location>
        <begin position="122"/>
        <end position="143"/>
    </location>
</feature>
<evidence type="ECO:0000313" key="19">
    <source>
        <dbReference type="Proteomes" id="UP000293902"/>
    </source>
</evidence>
<feature type="transmembrane region" description="Helical" evidence="14">
    <location>
        <begin position="362"/>
        <end position="381"/>
    </location>
</feature>
<feature type="domain" description="Phosphatidylglycerol lysyltransferase C-terminal" evidence="15">
    <location>
        <begin position="535"/>
        <end position="822"/>
    </location>
</feature>
<dbReference type="GO" id="GO:0055091">
    <property type="term" value="P:phospholipid homeostasis"/>
    <property type="evidence" value="ECO:0007669"/>
    <property type="project" value="TreeGrafter"/>
</dbReference>
<feature type="transmembrane region" description="Helical" evidence="14">
    <location>
        <begin position="820"/>
        <end position="843"/>
    </location>
</feature>
<feature type="transmembrane region" description="Helical" evidence="14">
    <location>
        <begin position="393"/>
        <end position="413"/>
    </location>
</feature>
<accession>A0A328FAU0</accession>
<dbReference type="PANTHER" id="PTHR34697">
    <property type="entry name" value="PHOSPHATIDYLGLYCEROL LYSYLTRANSFERASE"/>
    <property type="match status" value="1"/>
</dbReference>
<evidence type="ECO:0000256" key="14">
    <source>
        <dbReference type="SAM" id="Phobius"/>
    </source>
</evidence>
<feature type="transmembrane region" description="Helical" evidence="14">
    <location>
        <begin position="236"/>
        <end position="264"/>
    </location>
</feature>
<evidence type="ECO:0000256" key="8">
    <source>
        <dbReference type="ARBA" id="ARBA00022989"/>
    </source>
</evidence>
<feature type="transmembrane region" description="Helical" evidence="14">
    <location>
        <begin position="325"/>
        <end position="342"/>
    </location>
</feature>
<dbReference type="GO" id="GO:0046677">
    <property type="term" value="P:response to antibiotic"/>
    <property type="evidence" value="ECO:0007669"/>
    <property type="project" value="UniProtKB-KW"/>
</dbReference>
<keyword evidence="10 14" id="KW-0472">Membrane</keyword>
<feature type="transmembrane region" description="Helical" evidence="14">
    <location>
        <begin position="284"/>
        <end position="304"/>
    </location>
</feature>
<evidence type="ECO:0000256" key="13">
    <source>
        <dbReference type="ARBA" id="ARBA00047540"/>
    </source>
</evidence>
<evidence type="ECO:0000256" key="5">
    <source>
        <dbReference type="ARBA" id="ARBA00022475"/>
    </source>
</evidence>
<keyword evidence="19" id="KW-1185">Reference proteome</keyword>
<evidence type="ECO:0000259" key="15">
    <source>
        <dbReference type="Pfam" id="PF09924"/>
    </source>
</evidence>
<dbReference type="OrthoDB" id="145485at2"/>
<dbReference type="GO" id="GO:0005886">
    <property type="term" value="C:plasma membrane"/>
    <property type="evidence" value="ECO:0007669"/>
    <property type="project" value="UniProtKB-SubCell"/>
</dbReference>
<comment type="similarity">
    <text evidence="2">Belongs to the LPG synthase family.</text>
</comment>
<evidence type="ECO:0000256" key="9">
    <source>
        <dbReference type="ARBA" id="ARBA00023098"/>
    </source>
</evidence>
<organism evidence="17 18">
    <name type="scientific">Desulfobacter hydrogenophilus</name>
    <dbReference type="NCBI Taxonomy" id="2291"/>
    <lineage>
        <taxon>Bacteria</taxon>
        <taxon>Pseudomonadati</taxon>
        <taxon>Thermodesulfobacteriota</taxon>
        <taxon>Desulfobacteria</taxon>
        <taxon>Desulfobacterales</taxon>
        <taxon>Desulfobacteraceae</taxon>
        <taxon>Desulfobacter</taxon>
    </lineage>
</organism>
<evidence type="ECO:0000256" key="12">
    <source>
        <dbReference type="ARBA" id="ARBA00031899"/>
    </source>
</evidence>
<dbReference type="PANTHER" id="PTHR34697:SF2">
    <property type="entry name" value="PHOSPHATIDYLGLYCEROL LYSYLTRANSFERASE"/>
    <property type="match status" value="1"/>
</dbReference>
<dbReference type="InterPro" id="IPR051211">
    <property type="entry name" value="PG_lysyltransferase"/>
</dbReference>
<dbReference type="RefSeq" id="WP_111960192.1">
    <property type="nucleotide sequence ID" value="NZ_CP036313.1"/>
</dbReference>
<feature type="transmembrane region" description="Helical" evidence="14">
    <location>
        <begin position="491"/>
        <end position="511"/>
    </location>
</feature>
<keyword evidence="11" id="KW-0046">Antibiotic resistance</keyword>
<dbReference type="InterPro" id="IPR016181">
    <property type="entry name" value="Acyl_CoA_acyltransferase"/>
</dbReference>
<dbReference type="InterPro" id="IPR024320">
    <property type="entry name" value="LPG_synthase_C"/>
</dbReference>
<reference evidence="16 19" key="2">
    <citation type="submission" date="2019-02" db="EMBL/GenBank/DDBJ databases">
        <title>Complete genome sequence of Desulfobacter hydrogenophilus AcRS1.</title>
        <authorList>
            <person name="Marietou A."/>
            <person name="Lund M.B."/>
            <person name="Marshall I.P.G."/>
            <person name="Schreiber L."/>
            <person name="Jorgensen B."/>
        </authorList>
    </citation>
    <scope>NUCLEOTIDE SEQUENCE [LARGE SCALE GENOMIC DNA]</scope>
    <source>
        <strain evidence="16 19">AcRS1</strain>
    </source>
</reference>
<dbReference type="AlphaFoldDB" id="A0A328FAU0"/>
<dbReference type="NCBIfam" id="NF033480">
    <property type="entry name" value="bifunc_MprF"/>
    <property type="match status" value="1"/>
</dbReference>
<feature type="transmembrane region" description="Helical" evidence="14">
    <location>
        <begin position="448"/>
        <end position="471"/>
    </location>
</feature>
<protein>
    <recommendedName>
        <fullName evidence="4">Phosphatidylglycerol lysyltransferase</fullName>
        <ecNumber evidence="3">2.3.2.3</ecNumber>
    </recommendedName>
    <alternativeName>
        <fullName evidence="12">Lysylphosphatidylglycerol synthase</fullName>
    </alternativeName>
</protein>
<feature type="transmembrane region" description="Helical" evidence="14">
    <location>
        <begin position="419"/>
        <end position="436"/>
    </location>
</feature>
<gene>
    <name evidence="17" type="primary">mprF</name>
    <name evidence="17" type="ORF">DO021_20625</name>
    <name evidence="16" type="ORF">EYB58_04890</name>
</gene>
<dbReference type="InterPro" id="IPR022791">
    <property type="entry name" value="L-PG_synthase/AglD"/>
</dbReference>
<evidence type="ECO:0000256" key="2">
    <source>
        <dbReference type="ARBA" id="ARBA00008627"/>
    </source>
</evidence>
<evidence type="ECO:0000256" key="1">
    <source>
        <dbReference type="ARBA" id="ARBA00004651"/>
    </source>
</evidence>
<dbReference type="EC" id="2.3.2.3" evidence="3"/>
<evidence type="ECO:0000256" key="10">
    <source>
        <dbReference type="ARBA" id="ARBA00023136"/>
    </source>
</evidence>
<dbReference type="GO" id="GO:0050071">
    <property type="term" value="F:phosphatidylglycerol lysyltransferase activity"/>
    <property type="evidence" value="ECO:0007669"/>
    <property type="project" value="UniProtKB-EC"/>
</dbReference>
<dbReference type="Proteomes" id="UP000248798">
    <property type="component" value="Unassembled WGS sequence"/>
</dbReference>
<dbReference type="Proteomes" id="UP000293902">
    <property type="component" value="Chromosome"/>
</dbReference>
<comment type="catalytic activity">
    <reaction evidence="13">
        <text>L-lysyl-tRNA(Lys) + a 1,2-diacyl-sn-glycero-3-phospho-(1'-sn-glycerol) = a 1,2-diacyl-sn-glycero-3-phospho-1'-(3'-O-L-lysyl)-sn-glycerol + tRNA(Lys)</text>
        <dbReference type="Rhea" id="RHEA:10668"/>
        <dbReference type="Rhea" id="RHEA-COMP:9696"/>
        <dbReference type="Rhea" id="RHEA-COMP:9697"/>
        <dbReference type="ChEBI" id="CHEBI:64716"/>
        <dbReference type="ChEBI" id="CHEBI:75792"/>
        <dbReference type="ChEBI" id="CHEBI:78442"/>
        <dbReference type="ChEBI" id="CHEBI:78529"/>
        <dbReference type="EC" id="2.3.2.3"/>
    </reaction>
</comment>
<evidence type="ECO:0000313" key="18">
    <source>
        <dbReference type="Proteomes" id="UP000248798"/>
    </source>
</evidence>
<sequence length="849" mass="95443">MIEKILHRIKPYIGFVLFIVAILIVHHELKVHSIEEIAADLAQVPMSVILLGVLLTGINYLCLTGYDFMALRYLGRTVRPRNVIMASLISFSISNNTGQALISGSSMRYRFYSLWNLSGMDIIKLSLFISLMYVLGAATLFGITTVTSPGLMAASLPLAHTVQWLAWFFLAALAVYWCIILFRKKPFIIRGMELFLPGPGLTLAQTLIAMMDIVLSSFVLYLFLHVHADISFHSFLAVYIAAQILGLFSQVPGGLGVFEGAFLYLLGNDIPASSVFAALLVFRLVYYFVPLVLSGAGLLTYELLQHRTLVKENAQATLGYLSRGIPHIFSILLVLAGGLLLVSGSTPTDRGALKWLYKTLPLSVMEASHLIGSIVGLLLLFMARAVRLRIDAAYFGILVLLVTGAVSSLLKGFDWQEALVLGIFLILFLPSRRFFYRKSSLFTMPFSWSWLGFVGVVIMGTTWIGLFSYKHVEYTNDLWWRFAYNGDAPRFLRSSLILAVMVLSFCVYRLMRVRPQKAHLPTQEEIDELEPIVHNARDTQSHLALIGDKTILWGQNRESFLMYGTTPKFWIAMGDPVGKPESHDSLVWQFRETADKNGARIAFYQISKGNLPLYLDLGLVLIKLGEEARVSLTDFDLKGGKRSGLRNTNNKFSKLNLEFRILERDQVKADIQGLHQVSDAWLKTRKADEKGFSLGFFSETYLCRSRCAVVMQGETILAFANLWETDSKEEISIDLMRYTPEAPGGIMEYLFIQLMLWGKSQGYHWFNLGMSPLYGLEKHPLAPLWHKVGNAVFKYGDNFYNFEGLHAYKEKFDPVWQPRYLATPALAAPAVLLSVTGMIAGSWKGIFTK</sequence>
<name>A0A328FAU0_9BACT</name>
<dbReference type="GO" id="GO:0006629">
    <property type="term" value="P:lipid metabolic process"/>
    <property type="evidence" value="ECO:0007669"/>
    <property type="project" value="UniProtKB-KW"/>
</dbReference>
<dbReference type="Pfam" id="PF03706">
    <property type="entry name" value="LPG_synthase_TM"/>
    <property type="match status" value="1"/>
</dbReference>